<dbReference type="RefSeq" id="XP_072852921.1">
    <property type="nucleotide sequence ID" value="XM_072996820.1"/>
</dbReference>
<feature type="domain" description="C2H2-type" evidence="7">
    <location>
        <begin position="210"/>
        <end position="237"/>
    </location>
</feature>
<feature type="region of interest" description="Disordered" evidence="6">
    <location>
        <begin position="519"/>
        <end position="553"/>
    </location>
</feature>
<evidence type="ECO:0000256" key="6">
    <source>
        <dbReference type="SAM" id="MobiDB-lite"/>
    </source>
</evidence>
<feature type="domain" description="C2H2-type" evidence="7">
    <location>
        <begin position="499"/>
        <end position="529"/>
    </location>
</feature>
<name>A0A6J0TZT0_9SAUR</name>
<dbReference type="PANTHER" id="PTHR24379:SF121">
    <property type="entry name" value="C2H2-TYPE DOMAIN-CONTAINING PROTEIN"/>
    <property type="match status" value="1"/>
</dbReference>
<dbReference type="RefSeq" id="XP_020653140.2">
    <property type="nucleotide sequence ID" value="XM_020797481.2"/>
</dbReference>
<sequence>MGSCIYGDEVEDLPPVSFCGVPGGGGGETHAVHSSGEGEKHLVLLKTVHLKIEGNDAQGPSVANQHDGLLHTVMQRERCILEPLEVMTQSIGIWNNLEEVVAVGLPEGIYTVQEMEVMHINCLKEMQTFNEDEKSTRKTPDALQIERDRSIDVTTDGDKGQPLLVAEEDRISPFCLAEAAKNLSSRSKEDPVSFHNSEKKDQSNEGDVPQRCPFCTFTSFSIAGLRRHMKKHSEERPHMCHLCLKAFRTVSLLRNHVNTHTGTKPHKCGECDMAFVTSGELSRHRRYKHTLEKPFKCTFCSYCSVEASKLKRHIRSHTGERPYHCTLCSYASRDTYKLKRHMVTHSGEKPFECLICKARFTQAGTLKFHILHKHETNVPKHQCPHCQTSVARKGDLSIHLRNLHSYIEVPLRCSYCDAAFHERYAFRQHKKTHRNEKRFKCDQCNYACKQERHMVIHKWTHTGEKPFVCVSCSKCFRQKQLLRVHFKKHHDSSFKPKVYECPKCGKEYSRWSNMHKHAEKCEDRRAIQPSKGSKGKKKADKRSSHNRQREGSN</sequence>
<dbReference type="GO" id="GO:0000981">
    <property type="term" value="F:DNA-binding transcription factor activity, RNA polymerase II-specific"/>
    <property type="evidence" value="ECO:0007669"/>
    <property type="project" value="TreeGrafter"/>
</dbReference>
<dbReference type="OrthoDB" id="6077919at2759"/>
<dbReference type="RefSeq" id="XP_072852920.1">
    <property type="nucleotide sequence ID" value="XM_072996819.1"/>
</dbReference>
<evidence type="ECO:0000256" key="1">
    <source>
        <dbReference type="ARBA" id="ARBA00022723"/>
    </source>
</evidence>
<feature type="domain" description="C2H2-type" evidence="7">
    <location>
        <begin position="266"/>
        <end position="294"/>
    </location>
</feature>
<feature type="domain" description="C2H2-type" evidence="7">
    <location>
        <begin position="467"/>
        <end position="489"/>
    </location>
</feature>
<keyword evidence="4" id="KW-0862">Zinc</keyword>
<feature type="domain" description="C2H2-type" evidence="7">
    <location>
        <begin position="411"/>
        <end position="438"/>
    </location>
</feature>
<keyword evidence="3 5" id="KW-0863">Zinc-finger</keyword>
<dbReference type="Pfam" id="PF00096">
    <property type="entry name" value="zf-C2H2"/>
    <property type="match status" value="3"/>
</dbReference>
<feature type="domain" description="C2H2-type" evidence="7">
    <location>
        <begin position="323"/>
        <end position="350"/>
    </location>
</feature>
<feature type="region of interest" description="Disordered" evidence="6">
    <location>
        <begin position="186"/>
        <end position="207"/>
    </location>
</feature>
<dbReference type="RefSeq" id="XP_020653138.2">
    <property type="nucleotide sequence ID" value="XM_020797479.2"/>
</dbReference>
<dbReference type="GO" id="GO:0005634">
    <property type="term" value="C:nucleus"/>
    <property type="evidence" value="ECO:0007669"/>
    <property type="project" value="UniProtKB-SubCell"/>
</dbReference>
<keyword evidence="2" id="KW-0677">Repeat</keyword>
<evidence type="ECO:0000313" key="11">
    <source>
        <dbReference type="RefSeq" id="XP_072852920.1"/>
    </source>
</evidence>
<evidence type="ECO:0000256" key="3">
    <source>
        <dbReference type="ARBA" id="ARBA00022771"/>
    </source>
</evidence>
<feature type="domain" description="C2H2-type" evidence="7">
    <location>
        <begin position="238"/>
        <end position="265"/>
    </location>
</feature>
<feature type="domain" description="C2H2-type" evidence="7">
    <location>
        <begin position="439"/>
        <end position="466"/>
    </location>
</feature>
<evidence type="ECO:0000313" key="12">
    <source>
        <dbReference type="RefSeq" id="XP_072852921.1"/>
    </source>
</evidence>
<dbReference type="GO" id="GO:0008270">
    <property type="term" value="F:zinc ion binding"/>
    <property type="evidence" value="ECO:0007669"/>
    <property type="project" value="UniProtKB-KW"/>
</dbReference>
<dbReference type="Gene3D" id="3.30.160.60">
    <property type="entry name" value="Classic Zinc Finger"/>
    <property type="match status" value="8"/>
</dbReference>
<dbReference type="AlphaFoldDB" id="A0A6J0TZT0"/>
<dbReference type="PANTHER" id="PTHR24379">
    <property type="entry name" value="KRAB AND ZINC FINGER DOMAIN-CONTAINING"/>
    <property type="match status" value="1"/>
</dbReference>
<organism evidence="8 9">
    <name type="scientific">Pogona vitticeps</name>
    <name type="common">central bearded dragon</name>
    <dbReference type="NCBI Taxonomy" id="103695"/>
    <lineage>
        <taxon>Eukaryota</taxon>
        <taxon>Metazoa</taxon>
        <taxon>Chordata</taxon>
        <taxon>Craniata</taxon>
        <taxon>Vertebrata</taxon>
        <taxon>Euteleostomi</taxon>
        <taxon>Lepidosauria</taxon>
        <taxon>Squamata</taxon>
        <taxon>Bifurcata</taxon>
        <taxon>Unidentata</taxon>
        <taxon>Episquamata</taxon>
        <taxon>Toxicofera</taxon>
        <taxon>Iguania</taxon>
        <taxon>Acrodonta</taxon>
        <taxon>Agamidae</taxon>
        <taxon>Amphibolurinae</taxon>
        <taxon>Pogona</taxon>
    </lineage>
</organism>
<feature type="domain" description="C2H2-type" evidence="7">
    <location>
        <begin position="295"/>
        <end position="322"/>
    </location>
</feature>
<evidence type="ECO:0000256" key="2">
    <source>
        <dbReference type="ARBA" id="ARBA00022737"/>
    </source>
</evidence>
<dbReference type="GeneID" id="110081078"/>
<accession>A0A6J0TZT0</accession>
<keyword evidence="1" id="KW-0479">Metal-binding</keyword>
<protein>
    <submittedName>
        <fullName evidence="9 10">Transcriptional repressor CTCFL</fullName>
    </submittedName>
</protein>
<evidence type="ECO:0000313" key="9">
    <source>
        <dbReference type="RefSeq" id="XP_020653138.2"/>
    </source>
</evidence>
<dbReference type="CTD" id="140690"/>
<feature type="domain" description="C2H2-type" evidence="7">
    <location>
        <begin position="351"/>
        <end position="379"/>
    </location>
</feature>
<dbReference type="SMART" id="SM00355">
    <property type="entry name" value="ZnF_C2H2"/>
    <property type="match status" value="11"/>
</dbReference>
<dbReference type="GO" id="GO:0000977">
    <property type="term" value="F:RNA polymerase II transcription regulatory region sequence-specific DNA binding"/>
    <property type="evidence" value="ECO:0007669"/>
    <property type="project" value="TreeGrafter"/>
</dbReference>
<evidence type="ECO:0000313" key="8">
    <source>
        <dbReference type="Proteomes" id="UP001652642"/>
    </source>
</evidence>
<dbReference type="PROSITE" id="PS00028">
    <property type="entry name" value="ZINC_FINGER_C2H2_1"/>
    <property type="match status" value="6"/>
</dbReference>
<dbReference type="PROSITE" id="PS50157">
    <property type="entry name" value="ZINC_FINGER_C2H2_2"/>
    <property type="match status" value="11"/>
</dbReference>
<keyword evidence="8" id="KW-1185">Reference proteome</keyword>
<dbReference type="InterPro" id="IPR036236">
    <property type="entry name" value="Znf_C2H2_sf"/>
</dbReference>
<evidence type="ECO:0000259" key="7">
    <source>
        <dbReference type="PROSITE" id="PS50157"/>
    </source>
</evidence>
<feature type="compositionally biased region" description="Basic and acidic residues" evidence="6">
    <location>
        <begin position="541"/>
        <end position="553"/>
    </location>
</feature>
<dbReference type="InterPro" id="IPR013087">
    <property type="entry name" value="Znf_C2H2_type"/>
</dbReference>
<dbReference type="Proteomes" id="UP001652642">
    <property type="component" value="Chromosome 4"/>
</dbReference>
<evidence type="ECO:0000313" key="10">
    <source>
        <dbReference type="RefSeq" id="XP_020653140.2"/>
    </source>
</evidence>
<feature type="domain" description="C2H2-type" evidence="7">
    <location>
        <begin position="381"/>
        <end position="405"/>
    </location>
</feature>
<dbReference type="KEGG" id="pvt:110081078"/>
<reference evidence="9 10" key="1">
    <citation type="submission" date="2025-05" db="UniProtKB">
        <authorList>
            <consortium name="RefSeq"/>
        </authorList>
    </citation>
    <scope>IDENTIFICATION</scope>
</reference>
<evidence type="ECO:0000256" key="5">
    <source>
        <dbReference type="PROSITE-ProRule" id="PRU00042"/>
    </source>
</evidence>
<evidence type="ECO:0000256" key="4">
    <source>
        <dbReference type="ARBA" id="ARBA00022833"/>
    </source>
</evidence>
<feature type="compositionally biased region" description="Basic and acidic residues" evidence="6">
    <location>
        <begin position="186"/>
        <end position="203"/>
    </location>
</feature>
<proteinExistence type="predicted"/>
<dbReference type="SUPFAM" id="SSF57667">
    <property type="entry name" value="beta-beta-alpha zinc fingers"/>
    <property type="match status" value="6"/>
</dbReference>
<gene>
    <name evidence="9 10 11 12" type="primary">CTCFL</name>
</gene>